<dbReference type="RefSeq" id="WP_091771843.1">
    <property type="nucleotide sequence ID" value="NZ_FNHG01000025.1"/>
</dbReference>
<dbReference type="GO" id="GO:0003677">
    <property type="term" value="F:DNA binding"/>
    <property type="evidence" value="ECO:0007669"/>
    <property type="project" value="UniProtKB-KW"/>
</dbReference>
<dbReference type="InterPro" id="IPR001647">
    <property type="entry name" value="HTH_TetR"/>
</dbReference>
<dbReference type="EMBL" id="FNHG01000025">
    <property type="protein sequence ID" value="SDM84670.1"/>
    <property type="molecule type" value="Genomic_DNA"/>
</dbReference>
<dbReference type="Gene3D" id="1.10.357.10">
    <property type="entry name" value="Tetracycline Repressor, domain 2"/>
    <property type="match status" value="1"/>
</dbReference>
<evidence type="ECO:0000259" key="2">
    <source>
        <dbReference type="Pfam" id="PF00440"/>
    </source>
</evidence>
<sequence length="192" mass="20138">MGRLSTIRDETVFAAAGAQLASEGAVTLQGLVAATGISIGSLYHRYGSREGLLAQAWIDAVSTFQDRFLAALAAGDEEAGLQAALATPRFCREQRDRAIILCCCRQVDFIAPATPPANLQTVRTINDKVAAALQAHAGKSGHSLAACRMGMVAFPLGAVRLYLPGQAVPEDVDDYVEAGFRAAMNADTGARS</sequence>
<evidence type="ECO:0000313" key="4">
    <source>
        <dbReference type="Proteomes" id="UP000199759"/>
    </source>
</evidence>
<protein>
    <submittedName>
        <fullName evidence="3">DNA-binding transcriptional regulator, AcrR family</fullName>
    </submittedName>
</protein>
<keyword evidence="4" id="KW-1185">Reference proteome</keyword>
<accession>A0A1G9WJK8</accession>
<name>A0A1G9WJK8_9PROT</name>
<proteinExistence type="predicted"/>
<evidence type="ECO:0000256" key="1">
    <source>
        <dbReference type="ARBA" id="ARBA00023125"/>
    </source>
</evidence>
<dbReference type="Proteomes" id="UP000199759">
    <property type="component" value="Unassembled WGS sequence"/>
</dbReference>
<dbReference type="OrthoDB" id="9805134at2"/>
<dbReference type="SUPFAM" id="SSF46689">
    <property type="entry name" value="Homeodomain-like"/>
    <property type="match status" value="1"/>
</dbReference>
<dbReference type="Pfam" id="PF00440">
    <property type="entry name" value="TetR_N"/>
    <property type="match status" value="1"/>
</dbReference>
<reference evidence="3 4" key="1">
    <citation type="submission" date="2016-10" db="EMBL/GenBank/DDBJ databases">
        <authorList>
            <person name="de Groot N.N."/>
        </authorList>
    </citation>
    <scope>NUCLEOTIDE SEQUENCE [LARGE SCALE GENOMIC DNA]</scope>
    <source>
        <strain evidence="3 4">DSM 16077</strain>
    </source>
</reference>
<organism evidence="3 4">
    <name type="scientific">Maricaulis salignorans</name>
    <dbReference type="NCBI Taxonomy" id="144026"/>
    <lineage>
        <taxon>Bacteria</taxon>
        <taxon>Pseudomonadati</taxon>
        <taxon>Pseudomonadota</taxon>
        <taxon>Alphaproteobacteria</taxon>
        <taxon>Maricaulales</taxon>
        <taxon>Maricaulaceae</taxon>
        <taxon>Maricaulis</taxon>
    </lineage>
</organism>
<feature type="domain" description="HTH tetR-type" evidence="2">
    <location>
        <begin position="25"/>
        <end position="55"/>
    </location>
</feature>
<dbReference type="STRING" id="144026.SAMN04488568_12534"/>
<dbReference type="AlphaFoldDB" id="A0A1G9WJK8"/>
<keyword evidence="1 3" id="KW-0238">DNA-binding</keyword>
<dbReference type="InterPro" id="IPR009057">
    <property type="entry name" value="Homeodomain-like_sf"/>
</dbReference>
<evidence type="ECO:0000313" key="3">
    <source>
        <dbReference type="EMBL" id="SDM84670.1"/>
    </source>
</evidence>
<gene>
    <name evidence="3" type="ORF">SAMN04488568_12534</name>
</gene>